<dbReference type="GO" id="GO:0001680">
    <property type="term" value="P:tRNA 3'-terminal CCA addition"/>
    <property type="evidence" value="ECO:0007669"/>
    <property type="project" value="UniProtKB-ARBA"/>
</dbReference>
<dbReference type="Proteomes" id="UP001152130">
    <property type="component" value="Unassembled WGS sequence"/>
</dbReference>
<evidence type="ECO:0000256" key="1">
    <source>
        <dbReference type="ARBA" id="ARBA00007265"/>
    </source>
</evidence>
<feature type="domain" description="tRNA nucleotidyltransferase/poly(A) polymerase RNA and SrmB- binding" evidence="7">
    <location>
        <begin position="245"/>
        <end position="304"/>
    </location>
</feature>
<accession>A0A9W8U953</accession>
<keyword evidence="9" id="KW-1185">Reference proteome</keyword>
<dbReference type="FunFam" id="3.30.460.10:FF:000019">
    <property type="entry name" value="tRNA nucleotidyltransferase cca2"/>
    <property type="match status" value="1"/>
</dbReference>
<dbReference type="InterPro" id="IPR043519">
    <property type="entry name" value="NT_sf"/>
</dbReference>
<dbReference type="CDD" id="cd05398">
    <property type="entry name" value="NT_ClassII-CCAase"/>
    <property type="match status" value="1"/>
</dbReference>
<name>A0A9W8U953_9HYPO</name>
<dbReference type="Pfam" id="PF01743">
    <property type="entry name" value="PolyA_pol"/>
    <property type="match status" value="1"/>
</dbReference>
<protein>
    <submittedName>
        <fullName evidence="8">CCA tRNA nucleotidyltransferase, mitochondrial</fullName>
        <ecNumber evidence="8">2.7.7.72</ecNumber>
    </submittedName>
</protein>
<gene>
    <name evidence="8" type="primary">CCA1</name>
    <name evidence="8" type="ORF">NW766_008069</name>
</gene>
<dbReference type="Pfam" id="PF12627">
    <property type="entry name" value="PolyA_pol_RNAbd"/>
    <property type="match status" value="1"/>
</dbReference>
<keyword evidence="2 5" id="KW-0808">Transferase</keyword>
<evidence type="ECO:0000313" key="9">
    <source>
        <dbReference type="Proteomes" id="UP001152130"/>
    </source>
</evidence>
<evidence type="ECO:0000259" key="7">
    <source>
        <dbReference type="Pfam" id="PF12627"/>
    </source>
</evidence>
<evidence type="ECO:0000313" key="8">
    <source>
        <dbReference type="EMBL" id="KAJ4011425.1"/>
    </source>
</evidence>
<comment type="caution">
    <text evidence="8">The sequence shown here is derived from an EMBL/GenBank/DDBJ whole genome shotgun (WGS) entry which is preliminary data.</text>
</comment>
<dbReference type="AlphaFoldDB" id="A0A9W8U953"/>
<reference evidence="8" key="1">
    <citation type="submission" date="2022-10" db="EMBL/GenBank/DDBJ databases">
        <title>Fusarium specimens isolated from Avocado Roots.</title>
        <authorList>
            <person name="Stajich J."/>
            <person name="Roper C."/>
            <person name="Heimlech-Rivalta G."/>
        </authorList>
    </citation>
    <scope>NUCLEOTIDE SEQUENCE</scope>
    <source>
        <strain evidence="8">CF00143</strain>
    </source>
</reference>
<dbReference type="Gene3D" id="1.10.3090.10">
    <property type="entry name" value="cca-adding enzyme, domain 2"/>
    <property type="match status" value="1"/>
</dbReference>
<sequence length="571" mass="64576">MKRNLDRFLKEQYSLASNQNSTPTTPPRTKRRTAMVTTTIQLTPKEQQLRRLLLDVAQSIDDSGQAPEPIVLRWAGGWVRDKLLNIQSHDIDVAINAMTGVPFAQAMCDYCEKPEAVSKHDIGPDDIGNLHNVARNPEKSKHLETAMVKMFGLDLDFVNLRKETYAEDSRNPQMEFGTAEEDARRRDATVNALFYNLHDDRVEDLTGGLADMDAKIIRTPLEPFQTFMDDPLRVLRLVRFASRLDFTIDPDTCKFMADPRVLEALRVKISRERVGVELEKMLKGAHPRQALEFIDSLHLFHAIFTDPAQGNLPGPDISQWSVVYTCLDEFLKDNSLTSIAERLVTSEDASYYAWNLAALSPWMTVKEPQNPRKKANAPPLVAVVAREGFRAPNRLSDIIAASHRHREEILALKDAVCSGEPYINERDRFGMAIRKWDTPAGTWRLQVLNALLVEAFETLPTWHREGSEGQYSALALLDNIQADIFLEQRKFLSGWEAFLEHLAKLDVYEVTSLKKLLDGKSLVKALGTKPGKWTGQALEVCVAWQLRNPDATDPTGAIEEVQQRRKELGIP</sequence>
<dbReference type="InterPro" id="IPR002646">
    <property type="entry name" value="PolA_pol_head_dom"/>
</dbReference>
<keyword evidence="3" id="KW-0547">Nucleotide-binding</keyword>
<dbReference type="PANTHER" id="PTHR13734">
    <property type="entry name" value="TRNA-NUCLEOTIDYLTRANSFERASE"/>
    <property type="match status" value="1"/>
</dbReference>
<dbReference type="GO" id="GO:0004810">
    <property type="term" value="F:CCA tRNA nucleotidyltransferase activity"/>
    <property type="evidence" value="ECO:0007669"/>
    <property type="project" value="UniProtKB-EC"/>
</dbReference>
<feature type="domain" description="Poly A polymerase head" evidence="6">
    <location>
        <begin position="73"/>
        <end position="218"/>
    </location>
</feature>
<evidence type="ECO:0000256" key="3">
    <source>
        <dbReference type="ARBA" id="ARBA00022741"/>
    </source>
</evidence>
<dbReference type="SUPFAM" id="SSF81891">
    <property type="entry name" value="Poly A polymerase C-terminal region-like"/>
    <property type="match status" value="1"/>
</dbReference>
<keyword evidence="4 5" id="KW-0694">RNA-binding</keyword>
<dbReference type="GO" id="GO:0052927">
    <property type="term" value="F:CC tRNA cytidylyltransferase activity"/>
    <property type="evidence" value="ECO:0007669"/>
    <property type="project" value="TreeGrafter"/>
</dbReference>
<evidence type="ECO:0000256" key="4">
    <source>
        <dbReference type="ARBA" id="ARBA00022884"/>
    </source>
</evidence>
<organism evidence="8 9">
    <name type="scientific">Fusarium irregulare</name>
    <dbReference type="NCBI Taxonomy" id="2494466"/>
    <lineage>
        <taxon>Eukaryota</taxon>
        <taxon>Fungi</taxon>
        <taxon>Dikarya</taxon>
        <taxon>Ascomycota</taxon>
        <taxon>Pezizomycotina</taxon>
        <taxon>Sordariomycetes</taxon>
        <taxon>Hypocreomycetidae</taxon>
        <taxon>Hypocreales</taxon>
        <taxon>Nectriaceae</taxon>
        <taxon>Fusarium</taxon>
        <taxon>Fusarium incarnatum-equiseti species complex</taxon>
    </lineage>
</organism>
<dbReference type="GO" id="GO:0052929">
    <property type="term" value="F:ATP:3'-cytidine-cytidine-tRNA adenylyltransferase activity"/>
    <property type="evidence" value="ECO:0007669"/>
    <property type="project" value="TreeGrafter"/>
</dbReference>
<dbReference type="GO" id="GO:0003723">
    <property type="term" value="F:RNA binding"/>
    <property type="evidence" value="ECO:0007669"/>
    <property type="project" value="UniProtKB-KW"/>
</dbReference>
<dbReference type="GO" id="GO:0005739">
    <property type="term" value="C:mitochondrion"/>
    <property type="evidence" value="ECO:0007669"/>
    <property type="project" value="UniProtKB-ARBA"/>
</dbReference>
<dbReference type="SUPFAM" id="SSF81301">
    <property type="entry name" value="Nucleotidyltransferase"/>
    <property type="match status" value="1"/>
</dbReference>
<dbReference type="EC" id="2.7.7.72" evidence="8"/>
<keyword evidence="8" id="KW-0548">Nucleotidyltransferase</keyword>
<proteinExistence type="inferred from homology"/>
<dbReference type="Gene3D" id="3.30.460.10">
    <property type="entry name" value="Beta Polymerase, domain 2"/>
    <property type="match status" value="1"/>
</dbReference>
<dbReference type="PANTHER" id="PTHR13734:SF5">
    <property type="entry name" value="CCA TRNA NUCLEOTIDYLTRANSFERASE, MITOCHONDRIAL"/>
    <property type="match status" value="1"/>
</dbReference>
<comment type="similarity">
    <text evidence="1 5">Belongs to the tRNA nucleotidyltransferase/poly(A) polymerase family.</text>
</comment>
<evidence type="ECO:0000256" key="2">
    <source>
        <dbReference type="ARBA" id="ARBA00022679"/>
    </source>
</evidence>
<evidence type="ECO:0000256" key="5">
    <source>
        <dbReference type="RuleBase" id="RU003953"/>
    </source>
</evidence>
<evidence type="ECO:0000259" key="6">
    <source>
        <dbReference type="Pfam" id="PF01743"/>
    </source>
</evidence>
<dbReference type="GO" id="GO:0000166">
    <property type="term" value="F:nucleotide binding"/>
    <property type="evidence" value="ECO:0007669"/>
    <property type="project" value="UniProtKB-KW"/>
</dbReference>
<dbReference type="InterPro" id="IPR032828">
    <property type="entry name" value="PolyA_RNA-bd"/>
</dbReference>
<dbReference type="EMBL" id="JAPDHF010000011">
    <property type="protein sequence ID" value="KAJ4011425.1"/>
    <property type="molecule type" value="Genomic_DNA"/>
</dbReference>